<feature type="non-terminal residue" evidence="2">
    <location>
        <position position="121"/>
    </location>
</feature>
<proteinExistence type="predicted"/>
<name>A0ABW1JWF6_9NOCA</name>
<reference evidence="3" key="1">
    <citation type="journal article" date="2019" name="Int. J. Syst. Evol. Microbiol.">
        <title>The Global Catalogue of Microorganisms (GCM) 10K type strain sequencing project: providing services to taxonomists for standard genome sequencing and annotation.</title>
        <authorList>
            <consortium name="The Broad Institute Genomics Platform"/>
            <consortium name="The Broad Institute Genome Sequencing Center for Infectious Disease"/>
            <person name="Wu L."/>
            <person name="Ma J."/>
        </authorList>
    </citation>
    <scope>NUCLEOTIDE SEQUENCE [LARGE SCALE GENOMIC DNA]</scope>
    <source>
        <strain evidence="3">CCUG 36956</strain>
    </source>
</reference>
<sequence>MANLFDPVRRHADSHPDTVAIRGDGTSPGGVSAWTYHQLRSASINYAAILIDSGLRAGDRVLLVAPSVPEFIVAYMGIQVAGAVVVPVNTMSTRTEVEYVLSDATCALVIAWHAVGPAASA</sequence>
<dbReference type="Pfam" id="PF00501">
    <property type="entry name" value="AMP-binding"/>
    <property type="match status" value="1"/>
</dbReference>
<dbReference type="PANTHER" id="PTHR43767:SF1">
    <property type="entry name" value="NONRIBOSOMAL PEPTIDE SYNTHASE PES1 (EUROFUNG)-RELATED"/>
    <property type="match status" value="1"/>
</dbReference>
<feature type="domain" description="AMP-dependent synthetase/ligase" evidence="1">
    <location>
        <begin position="9"/>
        <end position="111"/>
    </location>
</feature>
<dbReference type="InterPro" id="IPR000873">
    <property type="entry name" value="AMP-dep_synth/lig_dom"/>
</dbReference>
<dbReference type="SUPFAM" id="SSF56801">
    <property type="entry name" value="Acetyl-CoA synthetase-like"/>
    <property type="match status" value="1"/>
</dbReference>
<evidence type="ECO:0000313" key="2">
    <source>
        <dbReference type="EMBL" id="MFC6012548.1"/>
    </source>
</evidence>
<evidence type="ECO:0000259" key="1">
    <source>
        <dbReference type="Pfam" id="PF00501"/>
    </source>
</evidence>
<accession>A0ABW1JWF6</accession>
<dbReference type="Gene3D" id="3.40.50.12780">
    <property type="entry name" value="N-terminal domain of ligase-like"/>
    <property type="match status" value="1"/>
</dbReference>
<protein>
    <submittedName>
        <fullName evidence="2">AMP-binding protein</fullName>
    </submittedName>
</protein>
<dbReference type="EMBL" id="JBHSQN010000010">
    <property type="protein sequence ID" value="MFC6012548.1"/>
    <property type="molecule type" value="Genomic_DNA"/>
</dbReference>
<organism evidence="2 3">
    <name type="scientific">Nocardia lasii</name>
    <dbReference type="NCBI Taxonomy" id="1616107"/>
    <lineage>
        <taxon>Bacteria</taxon>
        <taxon>Bacillati</taxon>
        <taxon>Actinomycetota</taxon>
        <taxon>Actinomycetes</taxon>
        <taxon>Mycobacteriales</taxon>
        <taxon>Nocardiaceae</taxon>
        <taxon>Nocardia</taxon>
    </lineage>
</organism>
<dbReference type="InterPro" id="IPR050237">
    <property type="entry name" value="ATP-dep_AMP-bd_enzyme"/>
</dbReference>
<dbReference type="Proteomes" id="UP001596223">
    <property type="component" value="Unassembled WGS sequence"/>
</dbReference>
<dbReference type="PANTHER" id="PTHR43767">
    <property type="entry name" value="LONG-CHAIN-FATTY-ACID--COA LIGASE"/>
    <property type="match status" value="1"/>
</dbReference>
<gene>
    <name evidence="2" type="ORF">ACFP3H_15920</name>
</gene>
<dbReference type="InterPro" id="IPR042099">
    <property type="entry name" value="ANL_N_sf"/>
</dbReference>
<keyword evidence="3" id="KW-1185">Reference proteome</keyword>
<evidence type="ECO:0000313" key="3">
    <source>
        <dbReference type="Proteomes" id="UP001596223"/>
    </source>
</evidence>
<dbReference type="RefSeq" id="WP_378606295.1">
    <property type="nucleotide sequence ID" value="NZ_JBHSQN010000010.1"/>
</dbReference>
<comment type="caution">
    <text evidence="2">The sequence shown here is derived from an EMBL/GenBank/DDBJ whole genome shotgun (WGS) entry which is preliminary data.</text>
</comment>